<keyword evidence="3" id="KW-1185">Reference proteome</keyword>
<dbReference type="EnsemblMetazoa" id="AMAM020819-RA">
    <property type="protein sequence ID" value="AMAM020819-PA"/>
    <property type="gene ID" value="AMAM020819"/>
</dbReference>
<sequence length="450" mass="50108">VPSKETDPKASASQDTHHEHGFLSEDEPNFSSDSLEDCSLDLDLERHGQPTPSRKKHCAKHHAAKKLPLSLPKRSVSDYFIYDQPPQGAPYEVPYRNVSLSDILDDEEAIRQAENRFLETQRHSSASFFLGQQYPTRKSQESILSDEYGSGGVSFCNSMESILSDDSECKSAPLEVLFGRIRRDHLSQGGHGHGGRNPSNFEYKLEGLGCATSKSYGSSPNAGSGFDYYMQGNYFHATATDASYFGMVHDSLEYGGHERRTGTVRQGAPGMPTSMSYPRFLPNLASTGAAPLSSGREELLFNETFEEGEDFIPSLTSKAAQYGGATVKSLSKDFANQRKQMNSNPLYNCNDGTGANGDLFIRKTVNATNQHHQITRSDIFGTESSVYVMKKSCSFEIEMGGRRIARNSKKFEQNLQRFEQERKQSNDRFHHQQFGGTLEMDYVPHKPPVA</sequence>
<evidence type="ECO:0000313" key="3">
    <source>
        <dbReference type="Proteomes" id="UP000075901"/>
    </source>
</evidence>
<feature type="region of interest" description="Disordered" evidence="1">
    <location>
        <begin position="1"/>
        <end position="64"/>
    </location>
</feature>
<organism evidence="2 3">
    <name type="scientific">Anopheles maculatus</name>
    <dbReference type="NCBI Taxonomy" id="74869"/>
    <lineage>
        <taxon>Eukaryota</taxon>
        <taxon>Metazoa</taxon>
        <taxon>Ecdysozoa</taxon>
        <taxon>Arthropoda</taxon>
        <taxon>Hexapoda</taxon>
        <taxon>Insecta</taxon>
        <taxon>Pterygota</taxon>
        <taxon>Neoptera</taxon>
        <taxon>Endopterygota</taxon>
        <taxon>Diptera</taxon>
        <taxon>Nematocera</taxon>
        <taxon>Culicoidea</taxon>
        <taxon>Culicidae</taxon>
        <taxon>Anophelinae</taxon>
        <taxon>Anopheles</taxon>
        <taxon>Anopheles maculatus group</taxon>
    </lineage>
</organism>
<accession>A0A182T6U0</accession>
<protein>
    <submittedName>
        <fullName evidence="2">Uncharacterized protein</fullName>
    </submittedName>
</protein>
<feature type="compositionally biased region" description="Acidic residues" evidence="1">
    <location>
        <begin position="24"/>
        <end position="42"/>
    </location>
</feature>
<evidence type="ECO:0000313" key="2">
    <source>
        <dbReference type="EnsemblMetazoa" id="AMAM020819-PA"/>
    </source>
</evidence>
<dbReference type="AlphaFoldDB" id="A0A182T6U0"/>
<dbReference type="VEuPathDB" id="VectorBase:AMAM020819"/>
<feature type="compositionally biased region" description="Basic residues" evidence="1">
    <location>
        <begin position="53"/>
        <end position="64"/>
    </location>
</feature>
<reference evidence="3" key="1">
    <citation type="submission" date="2013-09" db="EMBL/GenBank/DDBJ databases">
        <title>The Genome Sequence of Anopheles maculatus species B.</title>
        <authorList>
            <consortium name="The Broad Institute Genomics Platform"/>
            <person name="Neafsey D.E."/>
            <person name="Besansky N."/>
            <person name="Howell P."/>
            <person name="Walton C."/>
            <person name="Young S.K."/>
            <person name="Zeng Q."/>
            <person name="Gargeya S."/>
            <person name="Fitzgerald M."/>
            <person name="Haas B."/>
            <person name="Abouelleil A."/>
            <person name="Allen A.W."/>
            <person name="Alvarado L."/>
            <person name="Arachchi H.M."/>
            <person name="Berlin A.M."/>
            <person name="Chapman S.B."/>
            <person name="Gainer-Dewar J."/>
            <person name="Goldberg J."/>
            <person name="Griggs A."/>
            <person name="Gujja S."/>
            <person name="Hansen M."/>
            <person name="Howarth C."/>
            <person name="Imamovic A."/>
            <person name="Ireland A."/>
            <person name="Larimer J."/>
            <person name="McCowan C."/>
            <person name="Murphy C."/>
            <person name="Pearson M."/>
            <person name="Poon T.W."/>
            <person name="Priest M."/>
            <person name="Roberts A."/>
            <person name="Saif S."/>
            <person name="Shea T."/>
            <person name="Sisk P."/>
            <person name="Sykes S."/>
            <person name="Wortman J."/>
            <person name="Nusbaum C."/>
            <person name="Birren B."/>
        </authorList>
    </citation>
    <scope>NUCLEOTIDE SEQUENCE [LARGE SCALE GENOMIC DNA]</scope>
    <source>
        <strain evidence="3">maculatus3</strain>
    </source>
</reference>
<reference evidence="2" key="2">
    <citation type="submission" date="2020-05" db="UniProtKB">
        <authorList>
            <consortium name="EnsemblMetazoa"/>
        </authorList>
    </citation>
    <scope>IDENTIFICATION</scope>
    <source>
        <strain evidence="2">maculatus3</strain>
    </source>
</reference>
<name>A0A182T6U0_9DIPT</name>
<evidence type="ECO:0000256" key="1">
    <source>
        <dbReference type="SAM" id="MobiDB-lite"/>
    </source>
</evidence>
<dbReference type="Proteomes" id="UP000075901">
    <property type="component" value="Unassembled WGS sequence"/>
</dbReference>
<proteinExistence type="predicted"/>